<accession>A0A8H3IJ76</accession>
<evidence type="ECO:0000256" key="8">
    <source>
        <dbReference type="ARBA" id="ARBA00023125"/>
    </source>
</evidence>
<dbReference type="SUPFAM" id="SSF56726">
    <property type="entry name" value="DNA topoisomerase IV, alpha subunit"/>
    <property type="match status" value="1"/>
</dbReference>
<dbReference type="PRINTS" id="PR01550">
    <property type="entry name" value="TOP6AFAMILY"/>
</dbReference>
<dbReference type="GO" id="GO:0007131">
    <property type="term" value="P:reciprocal meiotic recombination"/>
    <property type="evidence" value="ECO:0007669"/>
    <property type="project" value="TreeGrafter"/>
</dbReference>
<dbReference type="Proteomes" id="UP000664521">
    <property type="component" value="Unassembled WGS sequence"/>
</dbReference>
<evidence type="ECO:0000256" key="4">
    <source>
        <dbReference type="ARBA" id="ARBA00012895"/>
    </source>
</evidence>
<dbReference type="Gene3D" id="3.40.1360.10">
    <property type="match status" value="1"/>
</dbReference>
<dbReference type="PANTHER" id="PTHR10848:SF0">
    <property type="entry name" value="MEIOTIC RECOMBINATION PROTEIN SPO11"/>
    <property type="match status" value="1"/>
</dbReference>
<comment type="catalytic activity">
    <reaction evidence="1 10">
        <text>ATP-dependent breakage, passage and rejoining of double-stranded DNA.</text>
        <dbReference type="EC" id="5.6.2.2"/>
    </reaction>
</comment>
<dbReference type="GO" id="GO:0046872">
    <property type="term" value="F:metal ion binding"/>
    <property type="evidence" value="ECO:0007669"/>
    <property type="project" value="UniProtKB-KW"/>
</dbReference>
<name>A0A8H3IJ76_9LECA</name>
<evidence type="ECO:0000256" key="9">
    <source>
        <dbReference type="ARBA" id="ARBA00023235"/>
    </source>
</evidence>
<dbReference type="GO" id="GO:0000706">
    <property type="term" value="P:meiotic DNA double-strand break processing"/>
    <property type="evidence" value="ECO:0007669"/>
    <property type="project" value="TreeGrafter"/>
</dbReference>
<dbReference type="PANTHER" id="PTHR10848">
    <property type="entry name" value="MEIOTIC RECOMBINATION PROTEIN SPO11"/>
    <property type="match status" value="1"/>
</dbReference>
<evidence type="ECO:0000259" key="13">
    <source>
        <dbReference type="Pfam" id="PF21180"/>
    </source>
</evidence>
<dbReference type="InterPro" id="IPR036078">
    <property type="entry name" value="Spo11/TopoVI_A_sf"/>
</dbReference>
<feature type="region of interest" description="Disordered" evidence="11">
    <location>
        <begin position="1"/>
        <end position="31"/>
    </location>
</feature>
<dbReference type="InterPro" id="IPR034136">
    <property type="entry name" value="TOPRIM_Topo6A/Spo11"/>
</dbReference>
<dbReference type="Pfam" id="PF04406">
    <property type="entry name" value="TP6A_N"/>
    <property type="match status" value="1"/>
</dbReference>
<evidence type="ECO:0000256" key="3">
    <source>
        <dbReference type="ARBA" id="ARBA00006559"/>
    </source>
</evidence>
<comment type="cofactor">
    <cofactor evidence="2">
        <name>Mg(2+)</name>
        <dbReference type="ChEBI" id="CHEBI:18420"/>
    </cofactor>
</comment>
<gene>
    <name evidence="14" type="ORF">HETSPECPRED_005172</name>
</gene>
<sequence length="381" mass="42482">MIGHLPWAPDGVGTPSESAPAPRPNVLDANSTELSSPTVRVANQLVISKIENQVAAIAAEFLLQEEISIMIKTKKAAARSAQADCEYEAVESLVQFPGRAAQETWRFTVLLRILDLLHEALMKGTVVSKRNIYYQDPSLFKKQAIVDRYVDALAFTFRVQRANLNVTAAAKGLVIGNFRVIGGNGTILHIDSQYGARLINDMYDQKAIDCSGIAWVLVVEKEAKGYPDLSSRAFLHLLSTPSELCAVPPLIFVLVDFDPDGLAIMSNYKHGSWNTSHENAQLNVPGIRWLGLRSQDLFNGTDAYEPERPGLLPLSKRDRKMAKKMLEKPAMREMGREGEWRREVQVMMMIGFKAEMEIMDSHEGGIAKWAEDRLMDELARL</sequence>
<keyword evidence="6" id="KW-0460">Magnesium</keyword>
<dbReference type="GO" id="GO:0000228">
    <property type="term" value="C:nuclear chromosome"/>
    <property type="evidence" value="ECO:0007669"/>
    <property type="project" value="TreeGrafter"/>
</dbReference>
<dbReference type="AlphaFoldDB" id="A0A8H3IJ76"/>
<evidence type="ECO:0000256" key="7">
    <source>
        <dbReference type="ARBA" id="ARBA00023029"/>
    </source>
</evidence>
<evidence type="ECO:0000313" key="15">
    <source>
        <dbReference type="Proteomes" id="UP000664521"/>
    </source>
</evidence>
<dbReference type="InterPro" id="IPR036388">
    <property type="entry name" value="WH-like_DNA-bd_sf"/>
</dbReference>
<evidence type="ECO:0000256" key="6">
    <source>
        <dbReference type="ARBA" id="ARBA00022842"/>
    </source>
</evidence>
<dbReference type="GO" id="GO:0042138">
    <property type="term" value="P:meiotic DNA double-strand break formation"/>
    <property type="evidence" value="ECO:0007669"/>
    <property type="project" value="TreeGrafter"/>
</dbReference>
<dbReference type="EC" id="5.6.2.2" evidence="4"/>
<dbReference type="PROSITE" id="PS52041">
    <property type="entry name" value="TOPO_IIB"/>
    <property type="match status" value="1"/>
</dbReference>
<keyword evidence="7 10" id="KW-0799">Topoisomerase</keyword>
<dbReference type="InterPro" id="IPR002815">
    <property type="entry name" value="Spo11/TopoVI_A"/>
</dbReference>
<dbReference type="CDD" id="cd00223">
    <property type="entry name" value="TOPRIM_TopoIIB_SPO"/>
    <property type="match status" value="1"/>
</dbReference>
<dbReference type="GO" id="GO:0005524">
    <property type="term" value="F:ATP binding"/>
    <property type="evidence" value="ECO:0007669"/>
    <property type="project" value="InterPro"/>
</dbReference>
<evidence type="ECO:0000256" key="1">
    <source>
        <dbReference type="ARBA" id="ARBA00000185"/>
    </source>
</evidence>
<dbReference type="Gene3D" id="1.10.10.10">
    <property type="entry name" value="Winged helix-like DNA-binding domain superfamily/Winged helix DNA-binding domain"/>
    <property type="match status" value="1"/>
</dbReference>
<evidence type="ECO:0000313" key="14">
    <source>
        <dbReference type="EMBL" id="CAF9922885.1"/>
    </source>
</evidence>
<evidence type="ECO:0000256" key="11">
    <source>
        <dbReference type="SAM" id="MobiDB-lite"/>
    </source>
</evidence>
<dbReference type="OrthoDB" id="5377392at2759"/>
<comment type="caution">
    <text evidence="14">The sequence shown here is derived from an EMBL/GenBank/DDBJ whole genome shotgun (WGS) entry which is preliminary data.</text>
</comment>
<reference evidence="14" key="1">
    <citation type="submission" date="2021-03" db="EMBL/GenBank/DDBJ databases">
        <authorList>
            <person name="Tagirdzhanova G."/>
        </authorList>
    </citation>
    <scope>NUCLEOTIDE SEQUENCE</scope>
</reference>
<evidence type="ECO:0000259" key="12">
    <source>
        <dbReference type="Pfam" id="PF04406"/>
    </source>
</evidence>
<evidence type="ECO:0000256" key="5">
    <source>
        <dbReference type="ARBA" id="ARBA00022723"/>
    </source>
</evidence>
<feature type="active site" description="O-(5'-phospho-DNA)-tyrosine intermediate" evidence="10">
    <location>
        <position position="134"/>
    </location>
</feature>
<organism evidence="14 15">
    <name type="scientific">Heterodermia speciosa</name>
    <dbReference type="NCBI Taxonomy" id="116794"/>
    <lineage>
        <taxon>Eukaryota</taxon>
        <taxon>Fungi</taxon>
        <taxon>Dikarya</taxon>
        <taxon>Ascomycota</taxon>
        <taxon>Pezizomycotina</taxon>
        <taxon>Lecanoromycetes</taxon>
        <taxon>OSLEUM clade</taxon>
        <taxon>Lecanoromycetidae</taxon>
        <taxon>Caliciales</taxon>
        <taxon>Physciaceae</taxon>
        <taxon>Heterodermia</taxon>
    </lineage>
</organism>
<protein>
    <recommendedName>
        <fullName evidence="4">DNA topoisomerase (ATP-hydrolyzing)</fullName>
        <ecNumber evidence="4">5.6.2.2</ecNumber>
    </recommendedName>
</protein>
<keyword evidence="9 10" id="KW-0413">Isomerase</keyword>
<dbReference type="EMBL" id="CAJPDS010000032">
    <property type="protein sequence ID" value="CAF9922885.1"/>
    <property type="molecule type" value="Genomic_DNA"/>
</dbReference>
<dbReference type="Pfam" id="PF21180">
    <property type="entry name" value="TOP6A-Spo11_Toprim"/>
    <property type="match status" value="1"/>
</dbReference>
<dbReference type="GO" id="GO:0003918">
    <property type="term" value="F:DNA topoisomerase type II (double strand cut, ATP-hydrolyzing) activity"/>
    <property type="evidence" value="ECO:0007669"/>
    <property type="project" value="UniProtKB-UniRule"/>
</dbReference>
<comment type="similarity">
    <text evidence="3 10">Belongs to the TOP6A family.</text>
</comment>
<keyword evidence="8 10" id="KW-0238">DNA-binding</keyword>
<feature type="domain" description="Spo11/DNA topoisomerase VI subunit A N-terminal" evidence="12">
    <location>
        <begin position="105"/>
        <end position="166"/>
    </location>
</feature>
<evidence type="ECO:0000256" key="10">
    <source>
        <dbReference type="PROSITE-ProRule" id="PRU01385"/>
    </source>
</evidence>
<keyword evidence="5" id="KW-0479">Metal-binding</keyword>
<proteinExistence type="inferred from homology"/>
<keyword evidence="15" id="KW-1185">Reference proteome</keyword>
<evidence type="ECO:0000256" key="2">
    <source>
        <dbReference type="ARBA" id="ARBA00001946"/>
    </source>
</evidence>
<feature type="domain" description="Topoisomerase 6 subunit A/Spo11 TOPRIM" evidence="13">
    <location>
        <begin position="222"/>
        <end position="362"/>
    </location>
</feature>
<dbReference type="GO" id="GO:0003677">
    <property type="term" value="F:DNA binding"/>
    <property type="evidence" value="ECO:0007669"/>
    <property type="project" value="UniProtKB-UniRule"/>
</dbReference>
<dbReference type="InterPro" id="IPR013049">
    <property type="entry name" value="Spo11/TopoVI_A_N"/>
</dbReference>